<dbReference type="InterPro" id="IPR036318">
    <property type="entry name" value="FAD-bd_PCMH-like_sf"/>
</dbReference>
<evidence type="ECO:0000256" key="2">
    <source>
        <dbReference type="ARBA" id="ARBA00022737"/>
    </source>
</evidence>
<dbReference type="RefSeq" id="WP_369312588.1">
    <property type="nucleotide sequence ID" value="NZ_JBEHZE010000001.1"/>
</dbReference>
<dbReference type="PANTHER" id="PTHR22777:SF27">
    <property type="entry name" value="MAGNESIUM AND COBALT EFFLUX PROTEIN CORC"/>
    <property type="match status" value="1"/>
</dbReference>
<organism evidence="7 8">
    <name type="scientific">Hyphococcus lacteus</name>
    <dbReference type="NCBI Taxonomy" id="3143536"/>
    <lineage>
        <taxon>Bacteria</taxon>
        <taxon>Pseudomonadati</taxon>
        <taxon>Pseudomonadota</taxon>
        <taxon>Alphaproteobacteria</taxon>
        <taxon>Parvularculales</taxon>
        <taxon>Parvularculaceae</taxon>
        <taxon>Hyphococcus</taxon>
    </lineage>
</organism>
<dbReference type="InterPro" id="IPR005170">
    <property type="entry name" value="Transptr-assoc_dom"/>
</dbReference>
<evidence type="ECO:0000256" key="3">
    <source>
        <dbReference type="ARBA" id="ARBA00023122"/>
    </source>
</evidence>
<feature type="domain" description="CBS" evidence="6">
    <location>
        <begin position="154"/>
        <end position="211"/>
    </location>
</feature>
<comment type="caution">
    <text evidence="7">The sequence shown here is derived from an EMBL/GenBank/DDBJ whole genome shotgun (WGS) entry which is preliminary data.</text>
</comment>
<evidence type="ECO:0000259" key="6">
    <source>
        <dbReference type="PROSITE" id="PS51371"/>
    </source>
</evidence>
<reference evidence="7 8" key="1">
    <citation type="submission" date="2024-05" db="EMBL/GenBank/DDBJ databases">
        <title>Three bacterial strains, DH-69, EH-24, and ECK-19 isolated from coastal sediments.</title>
        <authorList>
            <person name="Ye Y.-Q."/>
            <person name="Du Z.-J."/>
        </authorList>
    </citation>
    <scope>NUCLEOTIDE SEQUENCE [LARGE SCALE GENOMIC DNA]</scope>
    <source>
        <strain evidence="7 8">ECK-19</strain>
    </source>
</reference>
<dbReference type="Pfam" id="PF00571">
    <property type="entry name" value="CBS"/>
    <property type="match status" value="2"/>
</dbReference>
<evidence type="ECO:0000313" key="8">
    <source>
        <dbReference type="Proteomes" id="UP001560685"/>
    </source>
</evidence>
<dbReference type="Gene3D" id="3.30.465.10">
    <property type="match status" value="1"/>
</dbReference>
<keyword evidence="2" id="KW-0677">Repeat</keyword>
<evidence type="ECO:0000313" key="7">
    <source>
        <dbReference type="EMBL" id="MEX6632662.1"/>
    </source>
</evidence>
<feature type="region of interest" description="Disordered" evidence="5">
    <location>
        <begin position="44"/>
        <end position="63"/>
    </location>
</feature>
<dbReference type="CDD" id="cd04590">
    <property type="entry name" value="CBS_pair_CorC_HlyC_assoc"/>
    <property type="match status" value="1"/>
</dbReference>
<dbReference type="EMBL" id="JBEHZE010000001">
    <property type="protein sequence ID" value="MEX6632662.1"/>
    <property type="molecule type" value="Genomic_DNA"/>
</dbReference>
<feature type="compositionally biased region" description="Acidic residues" evidence="5">
    <location>
        <begin position="1"/>
        <end position="21"/>
    </location>
</feature>
<name>A0ABV3Z1J4_9PROT</name>
<evidence type="ECO:0000256" key="4">
    <source>
        <dbReference type="PROSITE-ProRule" id="PRU00703"/>
    </source>
</evidence>
<dbReference type="SUPFAM" id="SSF54631">
    <property type="entry name" value="CBS-domain pair"/>
    <property type="match status" value="1"/>
</dbReference>
<dbReference type="SMART" id="SM01091">
    <property type="entry name" value="CorC_HlyC"/>
    <property type="match status" value="1"/>
</dbReference>
<dbReference type="PANTHER" id="PTHR22777">
    <property type="entry name" value="HEMOLYSIN-RELATED"/>
    <property type="match status" value="1"/>
</dbReference>
<dbReference type="InterPro" id="IPR016169">
    <property type="entry name" value="FAD-bd_PCMH_sub2"/>
</dbReference>
<evidence type="ECO:0000256" key="1">
    <source>
        <dbReference type="ARBA" id="ARBA00006446"/>
    </source>
</evidence>
<dbReference type="SUPFAM" id="SSF56176">
    <property type="entry name" value="FAD-binding/transporter-associated domain-like"/>
    <property type="match status" value="1"/>
</dbReference>
<evidence type="ECO:0000256" key="5">
    <source>
        <dbReference type="SAM" id="MobiDB-lite"/>
    </source>
</evidence>
<gene>
    <name evidence="7" type="ORF">ABFZ84_03795</name>
</gene>
<dbReference type="SMART" id="SM00116">
    <property type="entry name" value="CBS"/>
    <property type="match status" value="2"/>
</dbReference>
<dbReference type="InterPro" id="IPR000644">
    <property type="entry name" value="CBS_dom"/>
</dbReference>
<dbReference type="InterPro" id="IPR046342">
    <property type="entry name" value="CBS_dom_sf"/>
</dbReference>
<feature type="region of interest" description="Disordered" evidence="5">
    <location>
        <begin position="1"/>
        <end position="27"/>
    </location>
</feature>
<dbReference type="Gene3D" id="3.10.580.10">
    <property type="entry name" value="CBS-domain"/>
    <property type="match status" value="1"/>
</dbReference>
<accession>A0ABV3Z1J4</accession>
<feature type="domain" description="CBS" evidence="6">
    <location>
        <begin position="84"/>
        <end position="144"/>
    </location>
</feature>
<comment type="similarity">
    <text evidence="1">Belongs to the UPF0053 family. Hemolysin C subfamily.</text>
</comment>
<sequence>MTDRLDDDGWTETMNGEESDDDSGRSDSIMARFRALIGKPDRESDFEEDYINGDGRSEQSISQSRREMIERVVAFDDKKVFDVMAPRADIAAVDLDTPLQELIRLFSEAGHSRLPVYRGDLDDPVGMVHIKDLIGMIADDARPLPSSGPILKSLKRDVLYVPPSMRVTDLLLRMQASRIHMALVIDEYGGTDGLVTIEDLVEEIVGEINDEHDEDDTLVIVPIAGGGWEVDARVELSDFTEETGLHLDTEDDEIDTVGGYAVSLAGRVPQRGEVLAGLNGYDFEVIEGDARKVRKLRVRPSTAKSSTQAAE</sequence>
<dbReference type="InterPro" id="IPR044751">
    <property type="entry name" value="Ion_transp-like_CBS"/>
</dbReference>
<keyword evidence="3 4" id="KW-0129">CBS domain</keyword>
<keyword evidence="8" id="KW-1185">Reference proteome</keyword>
<protein>
    <submittedName>
        <fullName evidence="7">Hemolysin family protein</fullName>
    </submittedName>
</protein>
<dbReference type="Proteomes" id="UP001560685">
    <property type="component" value="Unassembled WGS sequence"/>
</dbReference>
<proteinExistence type="inferred from homology"/>
<dbReference type="PROSITE" id="PS51371">
    <property type="entry name" value="CBS"/>
    <property type="match status" value="2"/>
</dbReference>
<dbReference type="Pfam" id="PF03471">
    <property type="entry name" value="CorC_HlyC"/>
    <property type="match status" value="1"/>
</dbReference>